<name>A0A833L103_UNCSA</name>
<evidence type="ECO:0000313" key="2">
    <source>
        <dbReference type="Proteomes" id="UP000488506"/>
    </source>
</evidence>
<protein>
    <submittedName>
        <fullName evidence="1">Uncharacterized protein</fullName>
    </submittedName>
</protein>
<dbReference type="Proteomes" id="UP000488506">
    <property type="component" value="Unassembled WGS sequence"/>
</dbReference>
<proteinExistence type="predicted"/>
<dbReference type="EMBL" id="WPAF01000014">
    <property type="protein sequence ID" value="KAF0134010.1"/>
    <property type="molecule type" value="Genomic_DNA"/>
</dbReference>
<sequence>MLKKNEPPKVTFADVWLSHTEKNWDKHWLKKVSEKVNWNKFSYRFEKLQEQKYSQTPGYC</sequence>
<comment type="caution">
    <text evidence="1">The sequence shown here is derived from an EMBL/GenBank/DDBJ whole genome shotgun (WGS) entry which is preliminary data.</text>
</comment>
<gene>
    <name evidence="1" type="ORF">FD145_952</name>
</gene>
<evidence type="ECO:0000313" key="1">
    <source>
        <dbReference type="EMBL" id="KAF0134010.1"/>
    </source>
</evidence>
<dbReference type="AlphaFoldDB" id="A0A833L103"/>
<accession>A0A833L103</accession>
<reference evidence="1 2" key="1">
    <citation type="submission" date="2019-12" db="EMBL/GenBank/DDBJ databases">
        <authorList>
            <person name="Wolfe R."/>
            <person name="Danczak R."/>
            <person name="Wilkins M."/>
        </authorList>
    </citation>
    <scope>NUCLEOTIDE SEQUENCE [LARGE SCALE GENOMIC DNA]</scope>
    <source>
        <strain evidence="1">X2_MaxBin.013</strain>
    </source>
</reference>
<organism evidence="1 2">
    <name type="scientific">Candidatus Saganbacteria bacterium</name>
    <dbReference type="NCBI Taxonomy" id="2575572"/>
    <lineage>
        <taxon>Bacteria</taxon>
        <taxon>Bacillati</taxon>
        <taxon>Saganbacteria</taxon>
    </lineage>
</organism>